<dbReference type="InterPro" id="IPR028081">
    <property type="entry name" value="Leu-bd"/>
</dbReference>
<evidence type="ECO:0000313" key="11">
    <source>
        <dbReference type="Proteomes" id="UP001178507"/>
    </source>
</evidence>
<feature type="domain" description="Leucine-binding protein" evidence="9">
    <location>
        <begin position="72"/>
        <end position="378"/>
    </location>
</feature>
<keyword evidence="3" id="KW-0690">Ribosome biogenesis</keyword>
<evidence type="ECO:0000259" key="9">
    <source>
        <dbReference type="Pfam" id="PF13458"/>
    </source>
</evidence>
<keyword evidence="6" id="KW-0539">Nucleus</keyword>
<dbReference type="Pfam" id="PF13458">
    <property type="entry name" value="Peripla_BP_6"/>
    <property type="match status" value="1"/>
</dbReference>
<dbReference type="Gene3D" id="3.40.50.2300">
    <property type="match status" value="2"/>
</dbReference>
<reference evidence="10" key="1">
    <citation type="submission" date="2023-08" db="EMBL/GenBank/DDBJ databases">
        <authorList>
            <person name="Chen Y."/>
            <person name="Shah S."/>
            <person name="Dougan E. K."/>
            <person name="Thang M."/>
            <person name="Chan C."/>
        </authorList>
    </citation>
    <scope>NUCLEOTIDE SEQUENCE</scope>
</reference>
<evidence type="ECO:0000256" key="6">
    <source>
        <dbReference type="ARBA" id="ARBA00023242"/>
    </source>
</evidence>
<comment type="caution">
    <text evidence="10">The sequence shown here is derived from an EMBL/GenBank/DDBJ whole genome shotgun (WGS) entry which is preliminary data.</text>
</comment>
<dbReference type="EMBL" id="CAUJNA010002302">
    <property type="protein sequence ID" value="CAJ1392247.1"/>
    <property type="molecule type" value="Genomic_DNA"/>
</dbReference>
<evidence type="ECO:0000256" key="3">
    <source>
        <dbReference type="ARBA" id="ARBA00022517"/>
    </source>
</evidence>
<sequence length="1115" mass="124522">MRHARLLLLLLPSAAGQLILGLTLTLSGSPEEVAQSQRVQKSLELLVSTANDNAFGANAFKDHRGNRLVFGLRVYDDQGLREKVREHYTAMIRDRLVDVLLGPATQLLSEEAAQVAWEERRTIMLYAYYTLAYDPYPIRANLPGIFSVSVPAEEHMQQGLRIFRSMGAQSLAVLIGTQRHYQVMCNAAVQSALQMGFLQSQLIVERPADDYELLRAMQRKFTQGPDAIMLCGSEEETIACLMASMRLNISAQGMLLLHADTRYVHQAAGVAVTQVVAPNSWHPSMSLPCRAFGTSDHYVRLHELRYGDLPSALAAAATGGAITVMQTLQNCAFEGPDVQKNTLLTQALRLAGVDTVYGRVEFSGNGVVQRSAVTLQVEASDDGVTSQLLDEANTSSMVWPHPSWESKFLRTQECPAGFVTNPDTFNGSLAECLPCPAGWTNSPTGEWCQECTVGFFAQLPGSQCIHCPVGANCADSGTSVPAPVAGYYRLDGHPQQQLFFVACMPDLCVGDNKCFGTNSGILCHSCLPGSTNVGFVRNYLKCGSCLPRGLLAVILIIYVGAVFFLVAVTAQATAHGMIWKRILNYWQICSAATRIGGLYYSSNFLQTVSDVVLYPFHTILGPDCLFNLDSMSKETFVFAVGLALLPLISVLTTIFFLIATGVQLGRQQSSRKKRGGSDLVQIKKYFGQTLKGGTRWNVAALYVLYCPTLIIFMSCFSFESLDVLRMRYWLDVPAERVVNFSIISACVSALQGVAIPLVLWLVLRNLKKRHLLKDKTWQYVFGMLYNDFEPEFWFYELSLFVKRFLFMAGSAIPDLVLRVFVFGVLGFVHLQSIVLLRPFSTMEGNVLHRLETRFVLSCPNEYIKESYKRFGKRFDHEERLRKKKAREPKKISKTARKLRGIKAKLFTKKRYTEKATMKKTIKAHQEKDAKADAEEVKPGAVPAYLLDREQVRRTKVLSNMIKQKRKEKAGKWQVPIPKVKAMTEDEMFKILRSGKRKKKAWKRIVNKVSFVGDSFTRKPPKFERYIRPSALRFKKAHVTHPELKMTFCLEMVSVKKNPQSALYTSLGVITKGTIIEVNVSELGLVTQTGKVIFAKYAQVTNNPDIDGCINALLLV</sequence>
<dbReference type="SUPFAM" id="SSF53822">
    <property type="entry name" value="Periplasmic binding protein-like I"/>
    <property type="match status" value="1"/>
</dbReference>
<dbReference type="CDD" id="cd11381">
    <property type="entry name" value="NSA2"/>
    <property type="match status" value="1"/>
</dbReference>
<organism evidence="10 11">
    <name type="scientific">Effrenium voratum</name>
    <dbReference type="NCBI Taxonomy" id="2562239"/>
    <lineage>
        <taxon>Eukaryota</taxon>
        <taxon>Sar</taxon>
        <taxon>Alveolata</taxon>
        <taxon>Dinophyceae</taxon>
        <taxon>Suessiales</taxon>
        <taxon>Symbiodiniaceae</taxon>
        <taxon>Effrenium</taxon>
    </lineage>
</organism>
<dbReference type="Pfam" id="PF01201">
    <property type="entry name" value="Ribosomal_S8e"/>
    <property type="match status" value="1"/>
</dbReference>
<name>A0AA36N7I9_9DINO</name>
<feature type="transmembrane region" description="Helical" evidence="7">
    <location>
        <begin position="582"/>
        <end position="600"/>
    </location>
</feature>
<evidence type="ECO:0000256" key="4">
    <source>
        <dbReference type="ARBA" id="ARBA00022552"/>
    </source>
</evidence>
<evidence type="ECO:0000256" key="5">
    <source>
        <dbReference type="ARBA" id="ARBA00022729"/>
    </source>
</evidence>
<feature type="transmembrane region" description="Helical" evidence="7">
    <location>
        <begin position="636"/>
        <end position="664"/>
    </location>
</feature>
<dbReference type="Gene3D" id="2.40.10.310">
    <property type="match status" value="1"/>
</dbReference>
<dbReference type="InterPro" id="IPR028082">
    <property type="entry name" value="Peripla_BP_I"/>
</dbReference>
<dbReference type="AlphaFoldDB" id="A0AA36N7I9"/>
<protein>
    <recommendedName>
        <fullName evidence="9">Leucine-binding protein domain-containing protein</fullName>
    </recommendedName>
</protein>
<dbReference type="Proteomes" id="UP001178507">
    <property type="component" value="Unassembled WGS sequence"/>
</dbReference>
<feature type="signal peptide" evidence="8">
    <location>
        <begin position="1"/>
        <end position="16"/>
    </location>
</feature>
<feature type="transmembrane region" description="Helical" evidence="7">
    <location>
        <begin position="815"/>
        <end position="836"/>
    </location>
</feature>
<evidence type="ECO:0000313" key="10">
    <source>
        <dbReference type="EMBL" id="CAJ1392247.1"/>
    </source>
</evidence>
<proteinExistence type="inferred from homology"/>
<dbReference type="PANTHER" id="PTHR12642">
    <property type="entry name" value="RIBOSOME BIOGENESIS PROTEIN NSA2 HOMOLOG"/>
    <property type="match status" value="1"/>
</dbReference>
<keyword evidence="7" id="KW-0812">Transmembrane</keyword>
<evidence type="ECO:0000256" key="1">
    <source>
        <dbReference type="ARBA" id="ARBA00004604"/>
    </source>
</evidence>
<dbReference type="FunFam" id="2.40.10.310:FF:000001">
    <property type="entry name" value="NSA2, ribosome biogenesis homolog"/>
    <property type="match status" value="1"/>
</dbReference>
<dbReference type="GO" id="GO:0030684">
    <property type="term" value="C:preribosome"/>
    <property type="evidence" value="ECO:0007669"/>
    <property type="project" value="UniProtKB-ARBA"/>
</dbReference>
<evidence type="ECO:0000256" key="2">
    <source>
        <dbReference type="ARBA" id="ARBA00005424"/>
    </source>
</evidence>
<feature type="transmembrane region" description="Helical" evidence="7">
    <location>
        <begin position="740"/>
        <end position="763"/>
    </location>
</feature>
<feature type="transmembrane region" description="Helical" evidence="7">
    <location>
        <begin position="699"/>
        <end position="720"/>
    </location>
</feature>
<comment type="subcellular location">
    <subcellularLocation>
        <location evidence="1">Nucleus</location>
        <location evidence="1">Nucleolus</location>
    </subcellularLocation>
</comment>
<dbReference type="GO" id="GO:0005730">
    <property type="term" value="C:nucleolus"/>
    <property type="evidence" value="ECO:0007669"/>
    <property type="project" value="UniProtKB-SubCell"/>
</dbReference>
<keyword evidence="7" id="KW-1133">Transmembrane helix</keyword>
<feature type="transmembrane region" description="Helical" evidence="7">
    <location>
        <begin position="549"/>
        <end position="570"/>
    </location>
</feature>
<comment type="similarity">
    <text evidence="2">Belongs to the eukaryotic ribosomal protein eS8 family. Ribosome biogenesis protein NSA2 subfamily.</text>
</comment>
<keyword evidence="11" id="KW-1185">Reference proteome</keyword>
<gene>
    <name evidence="10" type="ORF">EVOR1521_LOCUS17392</name>
</gene>
<keyword evidence="5 8" id="KW-0732">Signal</keyword>
<keyword evidence="4" id="KW-0698">rRNA processing</keyword>
<dbReference type="GO" id="GO:0042273">
    <property type="term" value="P:ribosomal large subunit biogenesis"/>
    <property type="evidence" value="ECO:0007669"/>
    <property type="project" value="UniProtKB-ARBA"/>
</dbReference>
<feature type="chain" id="PRO_5041428982" description="Leucine-binding protein domain-containing protein" evidence="8">
    <location>
        <begin position="17"/>
        <end position="1115"/>
    </location>
</feature>
<accession>A0AA36N7I9</accession>
<dbReference type="InterPro" id="IPR022309">
    <property type="entry name" value="Ribosomal_Se8/biogenesis_NSA2"/>
</dbReference>
<evidence type="ECO:0000256" key="8">
    <source>
        <dbReference type="SAM" id="SignalP"/>
    </source>
</evidence>
<evidence type="ECO:0000256" key="7">
    <source>
        <dbReference type="SAM" id="Phobius"/>
    </source>
</evidence>
<dbReference type="InterPro" id="IPR039411">
    <property type="entry name" value="NSA2_fam"/>
</dbReference>
<keyword evidence="7" id="KW-0472">Membrane</keyword>
<dbReference type="GO" id="GO:0006364">
    <property type="term" value="P:rRNA processing"/>
    <property type="evidence" value="ECO:0007669"/>
    <property type="project" value="UniProtKB-KW"/>
</dbReference>